<proteinExistence type="predicted"/>
<dbReference type="AlphaFoldDB" id="N4WUQ7"/>
<evidence type="ECO:0000313" key="1">
    <source>
        <dbReference type="EMBL" id="ENI03195.1"/>
    </source>
</evidence>
<protein>
    <submittedName>
        <fullName evidence="1">Uncharacterized protein</fullName>
    </submittedName>
</protein>
<dbReference type="Proteomes" id="UP000012338">
    <property type="component" value="Unassembled WGS sequence"/>
</dbReference>
<keyword evidence="2" id="KW-1185">Reference proteome</keyword>
<reference evidence="1 2" key="1">
    <citation type="journal article" date="2012" name="PLoS Pathog.">
        <title>Diverse lifestyles and strategies of plant pathogenesis encoded in the genomes of eighteen Dothideomycetes fungi.</title>
        <authorList>
            <person name="Ohm R.A."/>
            <person name="Feau N."/>
            <person name="Henrissat B."/>
            <person name="Schoch C.L."/>
            <person name="Horwitz B.A."/>
            <person name="Barry K.W."/>
            <person name="Condon B.J."/>
            <person name="Copeland A.C."/>
            <person name="Dhillon B."/>
            <person name="Glaser F."/>
            <person name="Hesse C.N."/>
            <person name="Kosti I."/>
            <person name="LaButti K."/>
            <person name="Lindquist E.A."/>
            <person name="Lucas S."/>
            <person name="Salamov A.A."/>
            <person name="Bradshaw R.E."/>
            <person name="Ciuffetti L."/>
            <person name="Hamelin R.C."/>
            <person name="Kema G.H.J."/>
            <person name="Lawrence C."/>
            <person name="Scott J.A."/>
            <person name="Spatafora J.W."/>
            <person name="Turgeon B.G."/>
            <person name="de Wit P.J.G.M."/>
            <person name="Zhong S."/>
            <person name="Goodwin S.B."/>
            <person name="Grigoriev I.V."/>
        </authorList>
    </citation>
    <scope>NUCLEOTIDE SEQUENCE [LARGE SCALE GENOMIC DNA]</scope>
    <source>
        <strain evidence="2">C4 / ATCC 48331 / race T</strain>
    </source>
</reference>
<dbReference type="EMBL" id="KB733461">
    <property type="protein sequence ID" value="ENI03195.1"/>
    <property type="molecule type" value="Genomic_DNA"/>
</dbReference>
<evidence type="ECO:0000313" key="2">
    <source>
        <dbReference type="Proteomes" id="UP000012338"/>
    </source>
</evidence>
<dbReference type="HOGENOM" id="CLU_2782703_0_0_1"/>
<accession>N4WUQ7</accession>
<name>N4WUQ7_COCH4</name>
<gene>
    <name evidence="1" type="ORF">COCC4DRAFT_62996</name>
</gene>
<sequence>MSTHLYQARSWVFGGWGQIRMSSTDNSLPGLELKSHEMKSVWSVHDAVNRSGLKPKLPSKHSTVTFFDDRNC</sequence>
<organism evidence="1 2">
    <name type="scientific">Cochliobolus heterostrophus (strain C4 / ATCC 48331 / race T)</name>
    <name type="common">Southern corn leaf blight fungus</name>
    <name type="synonym">Bipolaris maydis</name>
    <dbReference type="NCBI Taxonomy" id="665024"/>
    <lineage>
        <taxon>Eukaryota</taxon>
        <taxon>Fungi</taxon>
        <taxon>Dikarya</taxon>
        <taxon>Ascomycota</taxon>
        <taxon>Pezizomycotina</taxon>
        <taxon>Dothideomycetes</taxon>
        <taxon>Pleosporomycetidae</taxon>
        <taxon>Pleosporales</taxon>
        <taxon>Pleosporineae</taxon>
        <taxon>Pleosporaceae</taxon>
        <taxon>Bipolaris</taxon>
    </lineage>
</organism>
<reference evidence="2" key="2">
    <citation type="journal article" date="2013" name="PLoS Genet.">
        <title>Comparative genome structure, secondary metabolite, and effector coding capacity across Cochliobolus pathogens.</title>
        <authorList>
            <person name="Condon B.J."/>
            <person name="Leng Y."/>
            <person name="Wu D."/>
            <person name="Bushley K.E."/>
            <person name="Ohm R.A."/>
            <person name="Otillar R."/>
            <person name="Martin J."/>
            <person name="Schackwitz W."/>
            <person name="Grimwood J."/>
            <person name="MohdZainudin N."/>
            <person name="Xue C."/>
            <person name="Wang R."/>
            <person name="Manning V.A."/>
            <person name="Dhillon B."/>
            <person name="Tu Z.J."/>
            <person name="Steffenson B.J."/>
            <person name="Salamov A."/>
            <person name="Sun H."/>
            <person name="Lowry S."/>
            <person name="LaButti K."/>
            <person name="Han J."/>
            <person name="Copeland A."/>
            <person name="Lindquist E."/>
            <person name="Barry K."/>
            <person name="Schmutz J."/>
            <person name="Baker S.E."/>
            <person name="Ciuffetti L.M."/>
            <person name="Grigoriev I.V."/>
            <person name="Zhong S."/>
            <person name="Turgeon B.G."/>
        </authorList>
    </citation>
    <scope>NUCLEOTIDE SEQUENCE [LARGE SCALE GENOMIC DNA]</scope>
    <source>
        <strain evidence="2">C4 / ATCC 48331 / race T</strain>
    </source>
</reference>